<dbReference type="Proteomes" id="UP001335648">
    <property type="component" value="Unassembled WGS sequence"/>
</dbReference>
<comment type="caution">
    <text evidence="2">The sequence shown here is derived from an EMBL/GenBank/DDBJ whole genome shotgun (WGS) entry which is preliminary data.</text>
</comment>
<reference evidence="2 3" key="1">
    <citation type="journal article" date="2023" name="Mol. Biol. Evol.">
        <title>Genomics of Secondarily Temperate Adaptation in the Only Non-Antarctic Icefish.</title>
        <authorList>
            <person name="Rivera-Colon A.G."/>
            <person name="Rayamajhi N."/>
            <person name="Minhas B.F."/>
            <person name="Madrigal G."/>
            <person name="Bilyk K.T."/>
            <person name="Yoon V."/>
            <person name="Hune M."/>
            <person name="Gregory S."/>
            <person name="Cheng C.H.C."/>
            <person name="Catchen J.M."/>
        </authorList>
    </citation>
    <scope>NUCLEOTIDE SEQUENCE [LARGE SCALE GENOMIC DNA]</scope>
    <source>
        <strain evidence="2">JC2023a</strain>
    </source>
</reference>
<evidence type="ECO:0000313" key="3">
    <source>
        <dbReference type="Proteomes" id="UP001335648"/>
    </source>
</evidence>
<feature type="region of interest" description="Disordered" evidence="1">
    <location>
        <begin position="1"/>
        <end position="36"/>
    </location>
</feature>
<proteinExistence type="predicted"/>
<dbReference type="EMBL" id="JAULUE010002046">
    <property type="protein sequence ID" value="KAK5916067.1"/>
    <property type="molecule type" value="Genomic_DNA"/>
</dbReference>
<dbReference type="AlphaFoldDB" id="A0AAN8D694"/>
<protein>
    <submittedName>
        <fullName evidence="2">Uncharacterized protein</fullName>
    </submittedName>
</protein>
<sequence>MSLRDEQRARCTSPLSEPDKENSRASGCHGTEGRSHAGLQGQVAAATFMGSVCAPRDERLGQGDSMLSSLKDESGRRRKRSLPLAIRPPTLFLRLCWCSEELSMPLM</sequence>
<keyword evidence="3" id="KW-1185">Reference proteome</keyword>
<gene>
    <name evidence="2" type="ORF">CesoFtcFv8_001602</name>
</gene>
<organism evidence="2 3">
    <name type="scientific">Champsocephalus esox</name>
    <name type="common">pike icefish</name>
    <dbReference type="NCBI Taxonomy" id="159716"/>
    <lineage>
        <taxon>Eukaryota</taxon>
        <taxon>Metazoa</taxon>
        <taxon>Chordata</taxon>
        <taxon>Craniata</taxon>
        <taxon>Vertebrata</taxon>
        <taxon>Euteleostomi</taxon>
        <taxon>Actinopterygii</taxon>
        <taxon>Neopterygii</taxon>
        <taxon>Teleostei</taxon>
        <taxon>Neoteleostei</taxon>
        <taxon>Acanthomorphata</taxon>
        <taxon>Eupercaria</taxon>
        <taxon>Perciformes</taxon>
        <taxon>Notothenioidei</taxon>
        <taxon>Channichthyidae</taxon>
        <taxon>Champsocephalus</taxon>
    </lineage>
</organism>
<feature type="region of interest" description="Disordered" evidence="1">
    <location>
        <begin position="56"/>
        <end position="82"/>
    </location>
</feature>
<name>A0AAN8D694_9TELE</name>
<evidence type="ECO:0000256" key="1">
    <source>
        <dbReference type="SAM" id="MobiDB-lite"/>
    </source>
</evidence>
<accession>A0AAN8D694</accession>
<evidence type="ECO:0000313" key="2">
    <source>
        <dbReference type="EMBL" id="KAK5916067.1"/>
    </source>
</evidence>